<sequence length="152" mass="16577">MARGRLAGWFALALIILHSLSLMACLADIGGTYNAVARGQVAGGEMLGTFVAALLTSGLDIAEIVALVDTRNKRTNRCPEKLLYLVELLTAMFCFIAPVCSVFAYTEMRYRRCRHLKGSERLQREDCKSLMGTYGPQDLPLTTAPALTFLAG</sequence>
<evidence type="ECO:0000256" key="1">
    <source>
        <dbReference type="SAM" id="Phobius"/>
    </source>
</evidence>
<keyword evidence="1" id="KW-1133">Transmembrane helix</keyword>
<organism evidence="3 4">
    <name type="scientific">Schizothecium vesticola</name>
    <dbReference type="NCBI Taxonomy" id="314040"/>
    <lineage>
        <taxon>Eukaryota</taxon>
        <taxon>Fungi</taxon>
        <taxon>Dikarya</taxon>
        <taxon>Ascomycota</taxon>
        <taxon>Pezizomycotina</taxon>
        <taxon>Sordariomycetes</taxon>
        <taxon>Sordariomycetidae</taxon>
        <taxon>Sordariales</taxon>
        <taxon>Schizotheciaceae</taxon>
        <taxon>Schizothecium</taxon>
    </lineage>
</organism>
<reference evidence="3" key="1">
    <citation type="submission" date="2023-06" db="EMBL/GenBank/DDBJ databases">
        <title>Genome-scale phylogeny and comparative genomics of the fungal order Sordariales.</title>
        <authorList>
            <consortium name="Lawrence Berkeley National Laboratory"/>
            <person name="Hensen N."/>
            <person name="Bonometti L."/>
            <person name="Westerberg I."/>
            <person name="Brannstrom I.O."/>
            <person name="Guillou S."/>
            <person name="Cros-Aarteil S."/>
            <person name="Calhoun S."/>
            <person name="Haridas S."/>
            <person name="Kuo A."/>
            <person name="Mondo S."/>
            <person name="Pangilinan J."/>
            <person name="Riley R."/>
            <person name="LaButti K."/>
            <person name="Andreopoulos B."/>
            <person name="Lipzen A."/>
            <person name="Chen C."/>
            <person name="Yanf M."/>
            <person name="Daum C."/>
            <person name="Ng V."/>
            <person name="Clum A."/>
            <person name="Steindorff A."/>
            <person name="Ohm R."/>
            <person name="Martin F."/>
            <person name="Silar P."/>
            <person name="Natvig D."/>
            <person name="Lalanne C."/>
            <person name="Gautier V."/>
            <person name="Ament-velasquez S.L."/>
            <person name="Kruys A."/>
            <person name="Hutchinson M.I."/>
            <person name="Powell A.J."/>
            <person name="Barry K."/>
            <person name="Miller A.N."/>
            <person name="Grigoriev I.V."/>
            <person name="Debuchy R."/>
            <person name="Gladieux P."/>
            <person name="Thoren M.H."/>
            <person name="Johannesson H."/>
        </authorList>
    </citation>
    <scope>NUCLEOTIDE SEQUENCE</scope>
    <source>
        <strain evidence="3">SMH3187-1</strain>
    </source>
</reference>
<keyword evidence="2" id="KW-0732">Signal</keyword>
<evidence type="ECO:0000313" key="4">
    <source>
        <dbReference type="Proteomes" id="UP001172155"/>
    </source>
</evidence>
<protein>
    <submittedName>
        <fullName evidence="3">Uncharacterized protein</fullName>
    </submittedName>
</protein>
<feature type="transmembrane region" description="Helical" evidence="1">
    <location>
        <begin position="82"/>
        <end position="105"/>
    </location>
</feature>
<gene>
    <name evidence="3" type="ORF">B0T18DRAFT_395509</name>
</gene>
<feature type="transmembrane region" description="Helical" evidence="1">
    <location>
        <begin position="50"/>
        <end position="70"/>
    </location>
</feature>
<evidence type="ECO:0000256" key="2">
    <source>
        <dbReference type="SAM" id="SignalP"/>
    </source>
</evidence>
<feature type="chain" id="PRO_5041357927" evidence="2">
    <location>
        <begin position="28"/>
        <end position="152"/>
    </location>
</feature>
<evidence type="ECO:0000313" key="3">
    <source>
        <dbReference type="EMBL" id="KAK0752851.1"/>
    </source>
</evidence>
<dbReference type="AlphaFoldDB" id="A0AA40KBI4"/>
<keyword evidence="1" id="KW-0472">Membrane</keyword>
<keyword evidence="1" id="KW-0812">Transmembrane</keyword>
<accession>A0AA40KBI4</accession>
<proteinExistence type="predicted"/>
<feature type="signal peptide" evidence="2">
    <location>
        <begin position="1"/>
        <end position="27"/>
    </location>
</feature>
<dbReference type="Proteomes" id="UP001172155">
    <property type="component" value="Unassembled WGS sequence"/>
</dbReference>
<name>A0AA40KBI4_9PEZI</name>
<dbReference type="EMBL" id="JAUKUD010000001">
    <property type="protein sequence ID" value="KAK0752851.1"/>
    <property type="molecule type" value="Genomic_DNA"/>
</dbReference>
<comment type="caution">
    <text evidence="3">The sequence shown here is derived from an EMBL/GenBank/DDBJ whole genome shotgun (WGS) entry which is preliminary data.</text>
</comment>
<keyword evidence="4" id="KW-1185">Reference proteome</keyword>
<dbReference type="PROSITE" id="PS51257">
    <property type="entry name" value="PROKAR_LIPOPROTEIN"/>
    <property type="match status" value="1"/>
</dbReference>